<proteinExistence type="predicted"/>
<keyword evidence="1" id="KW-1133">Transmembrane helix</keyword>
<gene>
    <name evidence="2" type="ORF">MUN86_17795</name>
</gene>
<dbReference type="RefSeq" id="WP_245119394.1">
    <property type="nucleotide sequence ID" value="NZ_CP095061.1"/>
</dbReference>
<keyword evidence="3" id="KW-1185">Reference proteome</keyword>
<keyword evidence="1" id="KW-0812">Transmembrane</keyword>
<dbReference type="EMBL" id="CP095061">
    <property type="protein sequence ID" value="UOQ65387.1"/>
    <property type="molecule type" value="Genomic_DNA"/>
</dbReference>
<evidence type="ECO:0000256" key="1">
    <source>
        <dbReference type="SAM" id="Phobius"/>
    </source>
</evidence>
<evidence type="ECO:0000313" key="3">
    <source>
        <dbReference type="Proteomes" id="UP000830401"/>
    </source>
</evidence>
<protein>
    <submittedName>
        <fullName evidence="2">Uncharacterized protein</fullName>
    </submittedName>
</protein>
<name>A0ABY4G3G8_9BACT</name>
<accession>A0ABY4G3G8</accession>
<dbReference type="Proteomes" id="UP000830401">
    <property type="component" value="Chromosome"/>
</dbReference>
<sequence>MSELQAFAARALRQLPTSLWWVLTLLIGAFIGIKLEKELFPNTPAAATVANWIVMACLVALLPIGIVWLWQVAMHMQHPGWRLLWYLAATGATGIGVLLAGILLFLVVMWI</sequence>
<feature type="transmembrane region" description="Helical" evidence="1">
    <location>
        <begin position="83"/>
        <end position="110"/>
    </location>
</feature>
<reference evidence="2" key="1">
    <citation type="submission" date="2022-04" db="EMBL/GenBank/DDBJ databases">
        <title>Hymenobacter sp. isolated from the air.</title>
        <authorList>
            <person name="Won M."/>
            <person name="Lee C.-M."/>
            <person name="Woen H.-Y."/>
            <person name="Kwon S.-W."/>
        </authorList>
    </citation>
    <scope>NUCLEOTIDE SEQUENCE</scope>
    <source>
        <strain evidence="2">5420S-77</strain>
    </source>
</reference>
<keyword evidence="1" id="KW-0472">Membrane</keyword>
<evidence type="ECO:0000313" key="2">
    <source>
        <dbReference type="EMBL" id="UOQ65387.1"/>
    </source>
</evidence>
<feature type="transmembrane region" description="Helical" evidence="1">
    <location>
        <begin position="47"/>
        <end position="71"/>
    </location>
</feature>
<feature type="transmembrane region" description="Helical" evidence="1">
    <location>
        <begin position="18"/>
        <end position="35"/>
    </location>
</feature>
<organism evidence="2 3">
    <name type="scientific">Hymenobacter volaticus</name>
    <dbReference type="NCBI Taxonomy" id="2932254"/>
    <lineage>
        <taxon>Bacteria</taxon>
        <taxon>Pseudomonadati</taxon>
        <taxon>Bacteroidota</taxon>
        <taxon>Cytophagia</taxon>
        <taxon>Cytophagales</taxon>
        <taxon>Hymenobacteraceae</taxon>
        <taxon>Hymenobacter</taxon>
    </lineage>
</organism>